<evidence type="ECO:0000313" key="2">
    <source>
        <dbReference type="Proteomes" id="UP000612362"/>
    </source>
</evidence>
<sequence length="82" mass="9138">MACLQLLGSTTLQDYTFSSLASILARRLTLFNDFVYFVSSITASDGVSYHVQLFQPYCVTALIGIDKSGDKHYPLTIHLDML</sequence>
<protein>
    <submittedName>
        <fullName evidence="1">Uncharacterized protein</fullName>
    </submittedName>
</protein>
<gene>
    <name evidence="1" type="ORF">KSX_73810</name>
</gene>
<comment type="caution">
    <text evidence="1">The sequence shown here is derived from an EMBL/GenBank/DDBJ whole genome shotgun (WGS) entry which is preliminary data.</text>
</comment>
<dbReference type="AlphaFoldDB" id="A0A8J3IBF7"/>
<accession>A0A8J3IBF7</accession>
<keyword evidence="2" id="KW-1185">Reference proteome</keyword>
<evidence type="ECO:0000313" key="1">
    <source>
        <dbReference type="EMBL" id="GHO49218.1"/>
    </source>
</evidence>
<organism evidence="1 2">
    <name type="scientific">Ktedonospora formicarum</name>
    <dbReference type="NCBI Taxonomy" id="2778364"/>
    <lineage>
        <taxon>Bacteria</taxon>
        <taxon>Bacillati</taxon>
        <taxon>Chloroflexota</taxon>
        <taxon>Ktedonobacteria</taxon>
        <taxon>Ktedonobacterales</taxon>
        <taxon>Ktedonobacteraceae</taxon>
        <taxon>Ktedonospora</taxon>
    </lineage>
</organism>
<proteinExistence type="predicted"/>
<name>A0A8J3IBF7_9CHLR</name>
<dbReference type="EMBL" id="BNJF01000004">
    <property type="protein sequence ID" value="GHO49218.1"/>
    <property type="molecule type" value="Genomic_DNA"/>
</dbReference>
<dbReference type="Proteomes" id="UP000612362">
    <property type="component" value="Unassembled WGS sequence"/>
</dbReference>
<reference evidence="1" key="1">
    <citation type="submission" date="2020-10" db="EMBL/GenBank/DDBJ databases">
        <title>Taxonomic study of unclassified bacteria belonging to the class Ktedonobacteria.</title>
        <authorList>
            <person name="Yabe S."/>
            <person name="Wang C.M."/>
            <person name="Zheng Y."/>
            <person name="Sakai Y."/>
            <person name="Cavaletti L."/>
            <person name="Monciardini P."/>
            <person name="Donadio S."/>
        </authorList>
    </citation>
    <scope>NUCLEOTIDE SEQUENCE</scope>
    <source>
        <strain evidence="1">SOSP1-1</strain>
    </source>
</reference>